<dbReference type="PANTHER" id="PTHR14401">
    <property type="entry name" value="CENTROMERE PROTEIN K"/>
    <property type="match status" value="1"/>
</dbReference>
<keyword evidence="11" id="KW-1185">Reference proteome</keyword>
<evidence type="ECO:0000256" key="1">
    <source>
        <dbReference type="ARBA" id="ARBA00004123"/>
    </source>
</evidence>
<keyword evidence="4" id="KW-0158">Chromosome</keyword>
<feature type="coiled-coil region" evidence="8">
    <location>
        <begin position="35"/>
        <end position="62"/>
    </location>
</feature>
<reference evidence="10 11" key="1">
    <citation type="submission" date="2024-09" db="EMBL/GenBank/DDBJ databases">
        <title>Rethinking Asexuality: The Enigmatic Case of Functional Sexual Genes in Lepraria (Stereocaulaceae).</title>
        <authorList>
            <person name="Doellman M."/>
            <person name="Sun Y."/>
            <person name="Barcenas-Pena A."/>
            <person name="Lumbsch H.T."/>
            <person name="Grewe F."/>
        </authorList>
    </citation>
    <scope>NUCLEOTIDE SEQUENCE [LARGE SCALE GENOMIC DNA]</scope>
    <source>
        <strain evidence="10 11">Grewe 0041</strain>
    </source>
</reference>
<organism evidence="10 11">
    <name type="scientific">Lepraria finkii</name>
    <dbReference type="NCBI Taxonomy" id="1340010"/>
    <lineage>
        <taxon>Eukaryota</taxon>
        <taxon>Fungi</taxon>
        <taxon>Dikarya</taxon>
        <taxon>Ascomycota</taxon>
        <taxon>Pezizomycotina</taxon>
        <taxon>Lecanoromycetes</taxon>
        <taxon>OSLEUM clade</taxon>
        <taxon>Lecanoromycetidae</taxon>
        <taxon>Lecanorales</taxon>
        <taxon>Lecanorineae</taxon>
        <taxon>Stereocaulaceae</taxon>
        <taxon>Lepraria</taxon>
    </lineage>
</organism>
<dbReference type="PANTHER" id="PTHR14401:SF6">
    <property type="entry name" value="CENTROMERE PROTEIN K"/>
    <property type="match status" value="1"/>
</dbReference>
<evidence type="ECO:0000256" key="2">
    <source>
        <dbReference type="ARBA" id="ARBA00004584"/>
    </source>
</evidence>
<evidence type="ECO:0000313" key="11">
    <source>
        <dbReference type="Proteomes" id="UP001590951"/>
    </source>
</evidence>
<feature type="compositionally biased region" description="Acidic residues" evidence="9">
    <location>
        <begin position="270"/>
        <end position="281"/>
    </location>
</feature>
<comment type="subcellular location">
    <subcellularLocation>
        <location evidence="2">Chromosome</location>
        <location evidence="2">Centromere</location>
    </subcellularLocation>
    <subcellularLocation>
        <location evidence="1">Nucleus</location>
    </subcellularLocation>
</comment>
<feature type="region of interest" description="Disordered" evidence="9">
    <location>
        <begin position="243"/>
        <end position="282"/>
    </location>
</feature>
<evidence type="ECO:0000256" key="7">
    <source>
        <dbReference type="ARBA" id="ARBA00023328"/>
    </source>
</evidence>
<evidence type="ECO:0000256" key="6">
    <source>
        <dbReference type="ARBA" id="ARBA00023242"/>
    </source>
</evidence>
<keyword evidence="7" id="KW-0137">Centromere</keyword>
<dbReference type="Proteomes" id="UP001590951">
    <property type="component" value="Unassembled WGS sequence"/>
</dbReference>
<evidence type="ECO:0000256" key="4">
    <source>
        <dbReference type="ARBA" id="ARBA00022454"/>
    </source>
</evidence>
<dbReference type="InterPro" id="IPR020993">
    <property type="entry name" value="Centromere_CenpK"/>
</dbReference>
<keyword evidence="6" id="KW-0539">Nucleus</keyword>
<proteinExistence type="inferred from homology"/>
<evidence type="ECO:0000256" key="3">
    <source>
        <dbReference type="ARBA" id="ARBA00005795"/>
    </source>
</evidence>
<accession>A0ABR4BMA6</accession>
<name>A0ABR4BMA6_9LECA</name>
<dbReference type="EMBL" id="JBHFEH010000001">
    <property type="protein sequence ID" value="KAL2058848.1"/>
    <property type="molecule type" value="Genomic_DNA"/>
</dbReference>
<comment type="caution">
    <text evidence="10">The sequence shown here is derived from an EMBL/GenBank/DDBJ whole genome shotgun (WGS) entry which is preliminary data.</text>
</comment>
<comment type="similarity">
    <text evidence="3">Belongs to the CENP-K/MCM22 family.</text>
</comment>
<sequence length="352" mass="39721">MAAQATPLAKLKDYVIKLKEIDYDPESTNGGEDYEARITNSLQSLQNQVKQHQAALEKLRATAPTVSVEKPAQDPKVRLRQLRVITGAYRSLTPAEPLLPLPNSPLPALLALRSTLNLVNQTKTSIIETKEDISKARLRLQQEQGNLGDARSITQALEKRIEKLRLENEEQSHSSMEDVAKAVIQEQQQKRRHYMAELRKLVVAFNKFVDEHLAAMIAVEDLGGPVVGDLLDIDKETLKAGFNQQGKAKKIREDNNRSDPKRKRRNEEVWGSEDEDMEEGTISEKEAAEADFRSLTEDLLNAAAGDDDSDPYIRVRRESAAVRFLVRAKVAQFYPDDARKLRLIDFGKELDE</sequence>
<gene>
    <name evidence="10" type="ORF">ABVK25_000140</name>
</gene>
<evidence type="ECO:0000256" key="5">
    <source>
        <dbReference type="ARBA" id="ARBA00023054"/>
    </source>
</evidence>
<evidence type="ECO:0000313" key="10">
    <source>
        <dbReference type="EMBL" id="KAL2058848.1"/>
    </source>
</evidence>
<feature type="coiled-coil region" evidence="8">
    <location>
        <begin position="126"/>
        <end position="174"/>
    </location>
</feature>
<evidence type="ECO:0000256" key="9">
    <source>
        <dbReference type="SAM" id="MobiDB-lite"/>
    </source>
</evidence>
<keyword evidence="5 8" id="KW-0175">Coiled coil</keyword>
<evidence type="ECO:0000256" key="8">
    <source>
        <dbReference type="SAM" id="Coils"/>
    </source>
</evidence>
<protein>
    <submittedName>
        <fullName evidence="10">Uncharacterized protein</fullName>
    </submittedName>
</protein>